<dbReference type="Proteomes" id="UP001060085">
    <property type="component" value="Linkage Group LG04"/>
</dbReference>
<evidence type="ECO:0000313" key="1">
    <source>
        <dbReference type="EMBL" id="KAI5667430.1"/>
    </source>
</evidence>
<name>A0ACC0B445_CATRO</name>
<organism evidence="1 2">
    <name type="scientific">Catharanthus roseus</name>
    <name type="common">Madagascar periwinkle</name>
    <name type="synonym">Vinca rosea</name>
    <dbReference type="NCBI Taxonomy" id="4058"/>
    <lineage>
        <taxon>Eukaryota</taxon>
        <taxon>Viridiplantae</taxon>
        <taxon>Streptophyta</taxon>
        <taxon>Embryophyta</taxon>
        <taxon>Tracheophyta</taxon>
        <taxon>Spermatophyta</taxon>
        <taxon>Magnoliopsida</taxon>
        <taxon>eudicotyledons</taxon>
        <taxon>Gunneridae</taxon>
        <taxon>Pentapetalae</taxon>
        <taxon>asterids</taxon>
        <taxon>lamiids</taxon>
        <taxon>Gentianales</taxon>
        <taxon>Apocynaceae</taxon>
        <taxon>Rauvolfioideae</taxon>
        <taxon>Vinceae</taxon>
        <taxon>Catharanthinae</taxon>
        <taxon>Catharanthus</taxon>
    </lineage>
</organism>
<protein>
    <submittedName>
        <fullName evidence="1">Uncharacterized protein</fullName>
    </submittedName>
</protein>
<accession>A0ACC0B445</accession>
<proteinExistence type="predicted"/>
<sequence>MENGFFTLLTEGTAISSTWVNPKLLEHHPNTLATDFFNSVAGTLQLASLINGLFDSQQCSQKRVVPPLPNFHLNNSWKWAELSCMPLQICDILVLLLPKFGVLMSQYLVLKTVAQRASDSKLFFYGRSIPYIFKFSL</sequence>
<gene>
    <name evidence="1" type="ORF">M9H77_17283</name>
</gene>
<reference evidence="2" key="1">
    <citation type="journal article" date="2023" name="Nat. Plants">
        <title>Single-cell RNA sequencing provides a high-resolution roadmap for understanding the multicellular compartmentation of specialized metabolism.</title>
        <authorList>
            <person name="Sun S."/>
            <person name="Shen X."/>
            <person name="Li Y."/>
            <person name="Li Y."/>
            <person name="Wang S."/>
            <person name="Li R."/>
            <person name="Zhang H."/>
            <person name="Shen G."/>
            <person name="Guo B."/>
            <person name="Wei J."/>
            <person name="Xu J."/>
            <person name="St-Pierre B."/>
            <person name="Chen S."/>
            <person name="Sun C."/>
        </authorList>
    </citation>
    <scope>NUCLEOTIDE SEQUENCE [LARGE SCALE GENOMIC DNA]</scope>
</reference>
<keyword evidence="2" id="KW-1185">Reference proteome</keyword>
<evidence type="ECO:0000313" key="2">
    <source>
        <dbReference type="Proteomes" id="UP001060085"/>
    </source>
</evidence>
<comment type="caution">
    <text evidence="1">The sequence shown here is derived from an EMBL/GenBank/DDBJ whole genome shotgun (WGS) entry which is preliminary data.</text>
</comment>
<dbReference type="EMBL" id="CM044704">
    <property type="protein sequence ID" value="KAI5667430.1"/>
    <property type="molecule type" value="Genomic_DNA"/>
</dbReference>